<organism evidence="3 4">
    <name type="scientific">Chryseobacterium piscicola</name>
    <dbReference type="NCBI Taxonomy" id="551459"/>
    <lineage>
        <taxon>Bacteria</taxon>
        <taxon>Pseudomonadati</taxon>
        <taxon>Bacteroidota</taxon>
        <taxon>Flavobacteriia</taxon>
        <taxon>Flavobacteriales</taxon>
        <taxon>Weeksellaceae</taxon>
        <taxon>Chryseobacterium group</taxon>
        <taxon>Chryseobacterium</taxon>
    </lineage>
</organism>
<dbReference type="SUPFAM" id="SSF55729">
    <property type="entry name" value="Acyl-CoA N-acyltransferases (Nat)"/>
    <property type="match status" value="1"/>
</dbReference>
<evidence type="ECO:0000313" key="5">
    <source>
        <dbReference type="Proteomes" id="UP000238314"/>
    </source>
</evidence>
<dbReference type="RefSeq" id="WP_076449723.1">
    <property type="nucleotide sequence ID" value="NZ_FTOJ01000001.1"/>
</dbReference>
<dbReference type="Proteomes" id="UP000186246">
    <property type="component" value="Unassembled WGS sequence"/>
</dbReference>
<accession>A0A1N7KLQ3</accession>
<keyword evidence="5" id="KW-1185">Reference proteome</keyword>
<gene>
    <name evidence="2" type="ORF">B0A70_03435</name>
    <name evidence="3" type="ORF">SAMN05421796_101666</name>
</gene>
<dbReference type="GO" id="GO:0016747">
    <property type="term" value="F:acyltransferase activity, transferring groups other than amino-acyl groups"/>
    <property type="evidence" value="ECO:0007669"/>
    <property type="project" value="InterPro"/>
</dbReference>
<dbReference type="Proteomes" id="UP000238314">
    <property type="component" value="Unassembled WGS sequence"/>
</dbReference>
<dbReference type="Pfam" id="PF13508">
    <property type="entry name" value="Acetyltransf_7"/>
    <property type="match status" value="1"/>
</dbReference>
<evidence type="ECO:0000313" key="4">
    <source>
        <dbReference type="Proteomes" id="UP000186246"/>
    </source>
</evidence>
<dbReference type="EMBL" id="MUGO01000003">
    <property type="protein sequence ID" value="PQA96187.1"/>
    <property type="molecule type" value="Genomic_DNA"/>
</dbReference>
<reference evidence="3" key="3">
    <citation type="submission" date="2017-01" db="EMBL/GenBank/DDBJ databases">
        <authorList>
            <person name="Mah S.A."/>
            <person name="Swanson W.J."/>
            <person name="Moy G.W."/>
            <person name="Vacquier V.D."/>
        </authorList>
    </citation>
    <scope>NUCLEOTIDE SEQUENCE [LARGE SCALE GENOMIC DNA]</scope>
    <source>
        <strain evidence="3">DSM 21068</strain>
    </source>
</reference>
<reference evidence="2 5" key="1">
    <citation type="submission" date="2016-11" db="EMBL/GenBank/DDBJ databases">
        <title>Whole genomes of Flavobacteriaceae.</title>
        <authorList>
            <person name="Stine C."/>
            <person name="Li C."/>
            <person name="Tadesse D."/>
        </authorList>
    </citation>
    <scope>NUCLEOTIDE SEQUENCE [LARGE SCALE GENOMIC DNA]</scope>
    <source>
        <strain evidence="2 5">DSM 21068</strain>
    </source>
</reference>
<proteinExistence type="predicted"/>
<dbReference type="InterPro" id="IPR000182">
    <property type="entry name" value="GNAT_dom"/>
</dbReference>
<name>A0A1N7KLQ3_9FLAO</name>
<evidence type="ECO:0000313" key="2">
    <source>
        <dbReference type="EMBL" id="PQA96187.1"/>
    </source>
</evidence>
<keyword evidence="3" id="KW-0808">Transferase</keyword>
<sequence>MEFNQITSQDDYRIEQIYNSYITSFPEDERRDWAKFVQLFAHSNVKFFSVSNERENVGYITLWELSTFTFVEHFEVFIEFRNQQLGSKIINHLKENYTKIILEIEPEHLNEDAKRRFSFYQKNGFCLIDDMYIQPSYGEGKNKLELWLLANFQPLNINEAKDEIYDIVYH</sequence>
<reference evidence="4" key="2">
    <citation type="submission" date="2017-01" db="EMBL/GenBank/DDBJ databases">
        <authorList>
            <person name="Varghese N."/>
            <person name="Submissions S."/>
        </authorList>
    </citation>
    <scope>NUCLEOTIDE SEQUENCE [LARGE SCALE GENOMIC DNA]</scope>
    <source>
        <strain evidence="4">DSM 21068</strain>
    </source>
</reference>
<evidence type="ECO:0000259" key="1">
    <source>
        <dbReference type="PROSITE" id="PS51186"/>
    </source>
</evidence>
<dbReference type="EMBL" id="FTOJ01000001">
    <property type="protein sequence ID" value="SIS62552.1"/>
    <property type="molecule type" value="Genomic_DNA"/>
</dbReference>
<dbReference type="InterPro" id="IPR016181">
    <property type="entry name" value="Acyl_CoA_acyltransferase"/>
</dbReference>
<feature type="domain" description="N-acetyltransferase" evidence="1">
    <location>
        <begin position="1"/>
        <end position="151"/>
    </location>
</feature>
<evidence type="ECO:0000313" key="3">
    <source>
        <dbReference type="EMBL" id="SIS62552.1"/>
    </source>
</evidence>
<dbReference type="OrthoDB" id="9127144at2"/>
<dbReference type="Gene3D" id="3.40.630.30">
    <property type="match status" value="1"/>
</dbReference>
<dbReference type="AlphaFoldDB" id="A0A1N7KLQ3"/>
<protein>
    <submittedName>
        <fullName evidence="3">Acetyltransferase (GNAT) domain-containing protein</fullName>
    </submittedName>
    <submittedName>
        <fullName evidence="2">N-acetyltransferase</fullName>
    </submittedName>
</protein>
<dbReference type="STRING" id="551459.SAMN05421796_101666"/>
<dbReference type="PROSITE" id="PS51186">
    <property type="entry name" value="GNAT"/>
    <property type="match status" value="1"/>
</dbReference>